<dbReference type="Pfam" id="PF05605">
    <property type="entry name" value="zf-Di19"/>
    <property type="match status" value="1"/>
</dbReference>
<feature type="domain" description="Di19 zinc-binding" evidence="2">
    <location>
        <begin position="40"/>
        <end position="92"/>
    </location>
</feature>
<dbReference type="OMA" id="LWISRLM"/>
<evidence type="ECO:0000313" key="6">
    <source>
        <dbReference type="Proteomes" id="UP000001514"/>
    </source>
</evidence>
<proteinExistence type="inferred from homology"/>
<dbReference type="KEGG" id="smo:SELMODRAFT_451288"/>
<dbReference type="AlphaFoldDB" id="D8SWT1"/>
<dbReference type="Gramene" id="EFJ11146">
    <property type="protein sequence ID" value="EFJ11146"/>
    <property type="gene ID" value="SELMODRAFT_447111"/>
</dbReference>
<dbReference type="HOGENOM" id="CLU_072240_0_1_1"/>
<dbReference type="FunCoup" id="D8SWT1">
    <property type="interactions" value="1668"/>
</dbReference>
<dbReference type="Pfam" id="PF14571">
    <property type="entry name" value="Di19_C"/>
    <property type="match status" value="1"/>
</dbReference>
<dbReference type="OrthoDB" id="7873042at2759"/>
<protein>
    <submittedName>
        <fullName evidence="5">Uncharacterized protein HRB1B-1</fullName>
    </submittedName>
    <submittedName>
        <fullName evidence="4">Uncharacterized protein HRB1B-2</fullName>
    </submittedName>
</protein>
<dbReference type="KEGG" id="smo:SELMODRAFT_447111"/>
<dbReference type="PANTHER" id="PTHR31875">
    <property type="entry name" value="PROTEIN DEHYDRATION-INDUCED 19"/>
    <property type="match status" value="1"/>
</dbReference>
<dbReference type="EMBL" id="GL377734">
    <property type="protein sequence ID" value="EFJ05186.1"/>
    <property type="molecule type" value="Genomic_DNA"/>
</dbReference>
<evidence type="ECO:0000313" key="4">
    <source>
        <dbReference type="EMBL" id="EFJ05186.1"/>
    </source>
</evidence>
<feature type="domain" description="Di19 C-terminal" evidence="3">
    <location>
        <begin position="119"/>
        <end position="220"/>
    </location>
</feature>
<dbReference type="GeneID" id="9651845"/>
<accession>D8SWT1</accession>
<evidence type="ECO:0000259" key="3">
    <source>
        <dbReference type="Pfam" id="PF14571"/>
    </source>
</evidence>
<evidence type="ECO:0000256" key="1">
    <source>
        <dbReference type="ARBA" id="ARBA00007109"/>
    </source>
</evidence>
<evidence type="ECO:0000259" key="2">
    <source>
        <dbReference type="Pfam" id="PF05605"/>
    </source>
</evidence>
<dbReference type="PANTHER" id="PTHR31875:SF6">
    <property type="entry name" value="PROTEIN DEHYDRATION-INDUCED 19"/>
    <property type="match status" value="1"/>
</dbReference>
<dbReference type="Gramene" id="EFJ05186">
    <property type="protein sequence ID" value="EFJ05186"/>
    <property type="gene ID" value="SELMODRAFT_451288"/>
</dbReference>
<dbReference type="InParanoid" id="D8SWT1"/>
<organism evidence="6">
    <name type="scientific">Selaginella moellendorffii</name>
    <name type="common">Spikemoss</name>
    <dbReference type="NCBI Taxonomy" id="88036"/>
    <lineage>
        <taxon>Eukaryota</taxon>
        <taxon>Viridiplantae</taxon>
        <taxon>Streptophyta</taxon>
        <taxon>Embryophyta</taxon>
        <taxon>Tracheophyta</taxon>
        <taxon>Lycopodiopsida</taxon>
        <taxon>Selaginellales</taxon>
        <taxon>Selaginellaceae</taxon>
        <taxon>Selaginella</taxon>
    </lineage>
</organism>
<dbReference type="InterPro" id="IPR027935">
    <property type="entry name" value="Di19_C"/>
</dbReference>
<dbReference type="InterPro" id="IPR033347">
    <property type="entry name" value="Di19"/>
</dbReference>
<dbReference type="EMBL" id="GL377649">
    <property type="protein sequence ID" value="EFJ11146.1"/>
    <property type="molecule type" value="Genomic_DNA"/>
</dbReference>
<comment type="similarity">
    <text evidence="1">Belongs to the Di19 family.</text>
</comment>
<keyword evidence="6" id="KW-1185">Reference proteome</keyword>
<dbReference type="Proteomes" id="UP000001514">
    <property type="component" value="Unassembled WGS sequence"/>
</dbReference>
<name>D8SWT1_SELML</name>
<gene>
    <name evidence="5" type="primary">HRB1B-1</name>
    <name evidence="4" type="synonym">HRB1B-2</name>
    <name evidence="5" type="ORF">SELMODRAFT_447111</name>
    <name evidence="4" type="ORF">SELMODRAFT_451288</name>
</gene>
<sequence length="224" mass="24881">MEGDMWAARLLSKRQYAVHSMLDQHFTVDDVEGDEELRPDFACPYCFEGLDLLSLCSHLEDEHFSESRPVLCPVCAAKVGKDMISHITVHHGNLFKISFEKRRRKFRRPGITSHSGFPFSGKDMNQAHLQALLGACSPARTGSGIPDLFLSTLVCNMPISEIDDSSKLSLDNSDSVSLATSTAPAELSAECSLTAEEREQKLEEASVRSKFVRQLFLSTLWAEA</sequence>
<dbReference type="GeneID" id="9638472"/>
<dbReference type="InterPro" id="IPR008598">
    <property type="entry name" value="Di19_Zn-bd"/>
</dbReference>
<evidence type="ECO:0000313" key="5">
    <source>
        <dbReference type="EMBL" id="EFJ11146.1"/>
    </source>
</evidence>
<reference evidence="5 6" key="1">
    <citation type="journal article" date="2011" name="Science">
        <title>The Selaginella genome identifies genetic changes associated with the evolution of vascular plants.</title>
        <authorList>
            <person name="Banks J.A."/>
            <person name="Nishiyama T."/>
            <person name="Hasebe M."/>
            <person name="Bowman J.L."/>
            <person name="Gribskov M."/>
            <person name="dePamphilis C."/>
            <person name="Albert V.A."/>
            <person name="Aono N."/>
            <person name="Aoyama T."/>
            <person name="Ambrose B.A."/>
            <person name="Ashton N.W."/>
            <person name="Axtell M.J."/>
            <person name="Barker E."/>
            <person name="Barker M.S."/>
            <person name="Bennetzen J.L."/>
            <person name="Bonawitz N.D."/>
            <person name="Chapple C."/>
            <person name="Cheng C."/>
            <person name="Correa L.G."/>
            <person name="Dacre M."/>
            <person name="DeBarry J."/>
            <person name="Dreyer I."/>
            <person name="Elias M."/>
            <person name="Engstrom E.M."/>
            <person name="Estelle M."/>
            <person name="Feng L."/>
            <person name="Finet C."/>
            <person name="Floyd S.K."/>
            <person name="Frommer W.B."/>
            <person name="Fujita T."/>
            <person name="Gramzow L."/>
            <person name="Gutensohn M."/>
            <person name="Harholt J."/>
            <person name="Hattori M."/>
            <person name="Heyl A."/>
            <person name="Hirai T."/>
            <person name="Hiwatashi Y."/>
            <person name="Ishikawa M."/>
            <person name="Iwata M."/>
            <person name="Karol K.G."/>
            <person name="Koehler B."/>
            <person name="Kolukisaoglu U."/>
            <person name="Kubo M."/>
            <person name="Kurata T."/>
            <person name="Lalonde S."/>
            <person name="Li K."/>
            <person name="Li Y."/>
            <person name="Litt A."/>
            <person name="Lyons E."/>
            <person name="Manning G."/>
            <person name="Maruyama T."/>
            <person name="Michael T.P."/>
            <person name="Mikami K."/>
            <person name="Miyazaki S."/>
            <person name="Morinaga S."/>
            <person name="Murata T."/>
            <person name="Mueller-Roeber B."/>
            <person name="Nelson D.R."/>
            <person name="Obara M."/>
            <person name="Oguri Y."/>
            <person name="Olmstead R.G."/>
            <person name="Onodera N."/>
            <person name="Petersen B.L."/>
            <person name="Pils B."/>
            <person name="Prigge M."/>
            <person name="Rensing S.A."/>
            <person name="Riano-Pachon D.M."/>
            <person name="Roberts A.W."/>
            <person name="Sato Y."/>
            <person name="Scheller H.V."/>
            <person name="Schulz B."/>
            <person name="Schulz C."/>
            <person name="Shakirov E.V."/>
            <person name="Shibagaki N."/>
            <person name="Shinohara N."/>
            <person name="Shippen D.E."/>
            <person name="Soerensen I."/>
            <person name="Sotooka R."/>
            <person name="Sugimoto N."/>
            <person name="Sugita M."/>
            <person name="Sumikawa N."/>
            <person name="Tanurdzic M."/>
            <person name="Theissen G."/>
            <person name="Ulvskov P."/>
            <person name="Wakazuki S."/>
            <person name="Weng J.K."/>
            <person name="Willats W.W."/>
            <person name="Wipf D."/>
            <person name="Wolf P.G."/>
            <person name="Yang L."/>
            <person name="Zimmer A.D."/>
            <person name="Zhu Q."/>
            <person name="Mitros T."/>
            <person name="Hellsten U."/>
            <person name="Loque D."/>
            <person name="Otillar R."/>
            <person name="Salamov A."/>
            <person name="Schmutz J."/>
            <person name="Shapiro H."/>
            <person name="Lindquist E."/>
            <person name="Lucas S."/>
            <person name="Rokhsar D."/>
            <person name="Grigoriev I.V."/>
        </authorList>
    </citation>
    <scope>NUCLEOTIDE SEQUENCE [LARGE SCALE GENOMIC DNA]</scope>
</reference>
<dbReference type="eggNOG" id="ENOG502QVUG">
    <property type="taxonomic scope" value="Eukaryota"/>
</dbReference>